<dbReference type="Gene3D" id="2.60.40.10">
    <property type="entry name" value="Immunoglobulins"/>
    <property type="match status" value="1"/>
</dbReference>
<keyword evidence="4" id="KW-0732">Signal</keyword>
<feature type="transmembrane region" description="Helical" evidence="12">
    <location>
        <begin position="194"/>
        <end position="214"/>
    </location>
</feature>
<keyword evidence="14" id="KW-1185">Reference proteome</keyword>
<evidence type="ECO:0000256" key="7">
    <source>
        <dbReference type="ARBA" id="ARBA00023130"/>
    </source>
</evidence>
<keyword evidence="10" id="KW-0325">Glycoprotein</keyword>
<evidence type="ECO:0000256" key="3">
    <source>
        <dbReference type="ARBA" id="ARBA00022692"/>
    </source>
</evidence>
<dbReference type="InterPro" id="IPR007110">
    <property type="entry name" value="Ig-like_dom"/>
</dbReference>
<keyword evidence="3 12" id="KW-0812">Transmembrane</keyword>
<evidence type="ECO:0000259" key="13">
    <source>
        <dbReference type="PROSITE" id="PS50835"/>
    </source>
</evidence>
<dbReference type="InterPro" id="IPR003006">
    <property type="entry name" value="Ig/MHC_CS"/>
</dbReference>
<evidence type="ECO:0000256" key="6">
    <source>
        <dbReference type="ARBA" id="ARBA00022989"/>
    </source>
</evidence>
<keyword evidence="7" id="KW-1064">Adaptive immunity</keyword>
<protein>
    <submittedName>
        <fullName evidence="15">Mamu class II histocompatibility antigen, DR alpha chain-like</fullName>
    </submittedName>
</protein>
<dbReference type="InterPro" id="IPR014745">
    <property type="entry name" value="MHC_II_a/b_N"/>
</dbReference>
<dbReference type="CDD" id="cd05767">
    <property type="entry name" value="IgC1_MHC_II_alpha"/>
    <property type="match status" value="1"/>
</dbReference>
<evidence type="ECO:0000256" key="5">
    <source>
        <dbReference type="ARBA" id="ARBA00022859"/>
    </source>
</evidence>
<keyword evidence="11" id="KW-0491">MHC II</keyword>
<dbReference type="SUPFAM" id="SSF48726">
    <property type="entry name" value="Immunoglobulin"/>
    <property type="match status" value="1"/>
</dbReference>
<name>A0ABM1JP97_GEKJA</name>
<dbReference type="PROSITE" id="PS50835">
    <property type="entry name" value="IG_LIKE"/>
    <property type="match status" value="1"/>
</dbReference>
<evidence type="ECO:0000256" key="4">
    <source>
        <dbReference type="ARBA" id="ARBA00022729"/>
    </source>
</evidence>
<dbReference type="PANTHER" id="PTHR19944:SF86">
    <property type="entry name" value="HLA CLASS II HISTOCOMPATIBILITY ANTIGEN, DR ALPHA CHAIN"/>
    <property type="match status" value="1"/>
</dbReference>
<dbReference type="Pfam" id="PF07654">
    <property type="entry name" value="C1-set"/>
    <property type="match status" value="1"/>
</dbReference>
<organism evidence="14 15">
    <name type="scientific">Gekko japonicus</name>
    <name type="common">Schlegel's Japanese gecko</name>
    <dbReference type="NCBI Taxonomy" id="146911"/>
    <lineage>
        <taxon>Eukaryota</taxon>
        <taxon>Metazoa</taxon>
        <taxon>Chordata</taxon>
        <taxon>Craniata</taxon>
        <taxon>Vertebrata</taxon>
        <taxon>Euteleostomi</taxon>
        <taxon>Lepidosauria</taxon>
        <taxon>Squamata</taxon>
        <taxon>Bifurcata</taxon>
        <taxon>Gekkota</taxon>
        <taxon>Gekkonidae</taxon>
        <taxon>Gekkoninae</taxon>
        <taxon>Gekko</taxon>
    </lineage>
</organism>
<feature type="domain" description="Ig-like" evidence="13">
    <location>
        <begin position="86"/>
        <end position="173"/>
    </location>
</feature>
<evidence type="ECO:0000256" key="9">
    <source>
        <dbReference type="ARBA" id="ARBA00023157"/>
    </source>
</evidence>
<accession>A0ABM1JP97</accession>
<evidence type="ECO:0000256" key="10">
    <source>
        <dbReference type="ARBA" id="ARBA00023180"/>
    </source>
</evidence>
<dbReference type="GeneID" id="107107491"/>
<keyword evidence="5" id="KW-0391">Immunity</keyword>
<dbReference type="SUPFAM" id="SSF54452">
    <property type="entry name" value="MHC antigen-recognition domain"/>
    <property type="match status" value="1"/>
</dbReference>
<sequence>MISQVAFVQRSLTSEKGPGEYSYNINADELFHVDLELKDIVWRLPRFRDLSTYPAESALRNIAVLRSNLEILMRRSNNTPVENVPPKVTLYPEKPVELGEPNVLVCLADGFLPPVISLTWVKNGQEVKDTEETDFYPNKDHSFRKFSYLTFVPNAEDIYYCRVEHWGLAQPLTKEWNPNMAEPLPETAESVVCGLGLVVGVVGIIVGTVFFIKGRRNNEANVRRRPM</sequence>
<dbReference type="InterPro" id="IPR013783">
    <property type="entry name" value="Ig-like_fold"/>
</dbReference>
<dbReference type="InterPro" id="IPR050160">
    <property type="entry name" value="MHC/Immunoglobulin"/>
</dbReference>
<dbReference type="SMART" id="SM00407">
    <property type="entry name" value="IGc1"/>
    <property type="match status" value="1"/>
</dbReference>
<evidence type="ECO:0000313" key="15">
    <source>
        <dbReference type="RefSeq" id="XP_015263284.1"/>
    </source>
</evidence>
<evidence type="ECO:0000256" key="2">
    <source>
        <dbReference type="ARBA" id="ARBA00007394"/>
    </source>
</evidence>
<keyword evidence="8 12" id="KW-0472">Membrane</keyword>
<dbReference type="Gene3D" id="3.10.320.10">
    <property type="entry name" value="Class II Histocompatibility Antigen, M Beta Chain, Chain B, domain 1"/>
    <property type="match status" value="1"/>
</dbReference>
<keyword evidence="6 12" id="KW-1133">Transmembrane helix</keyword>
<dbReference type="RefSeq" id="XP_015263284.1">
    <property type="nucleotide sequence ID" value="XM_015407798.1"/>
</dbReference>
<comment type="similarity">
    <text evidence="2">Belongs to the MHC class II family.</text>
</comment>
<dbReference type="Proteomes" id="UP000694871">
    <property type="component" value="Unplaced"/>
</dbReference>
<comment type="subcellular location">
    <subcellularLocation>
        <location evidence="1">Membrane</location>
        <topology evidence="1">Single-pass type I membrane protein</topology>
    </subcellularLocation>
</comment>
<dbReference type="InterPro" id="IPR001003">
    <property type="entry name" value="MHC_II_a_N"/>
</dbReference>
<gene>
    <name evidence="15" type="primary">LOC107107491</name>
</gene>
<dbReference type="PANTHER" id="PTHR19944">
    <property type="entry name" value="MHC CLASS II-RELATED"/>
    <property type="match status" value="1"/>
</dbReference>
<evidence type="ECO:0000256" key="11">
    <source>
        <dbReference type="ARBA" id="ARBA00023182"/>
    </source>
</evidence>
<evidence type="ECO:0000313" key="14">
    <source>
        <dbReference type="Proteomes" id="UP000694871"/>
    </source>
</evidence>
<proteinExistence type="inferred from homology"/>
<dbReference type="InterPro" id="IPR011162">
    <property type="entry name" value="MHC_I/II-like_Ag-recog"/>
</dbReference>
<dbReference type="Pfam" id="PF00993">
    <property type="entry name" value="MHC_II_alpha"/>
    <property type="match status" value="1"/>
</dbReference>
<dbReference type="InterPro" id="IPR036179">
    <property type="entry name" value="Ig-like_dom_sf"/>
</dbReference>
<evidence type="ECO:0000256" key="1">
    <source>
        <dbReference type="ARBA" id="ARBA00004479"/>
    </source>
</evidence>
<evidence type="ECO:0000256" key="8">
    <source>
        <dbReference type="ARBA" id="ARBA00023136"/>
    </source>
</evidence>
<keyword evidence="9" id="KW-1015">Disulfide bond</keyword>
<dbReference type="PROSITE" id="PS00290">
    <property type="entry name" value="IG_MHC"/>
    <property type="match status" value="1"/>
</dbReference>
<evidence type="ECO:0000256" key="12">
    <source>
        <dbReference type="SAM" id="Phobius"/>
    </source>
</evidence>
<reference evidence="15" key="1">
    <citation type="submission" date="2025-08" db="UniProtKB">
        <authorList>
            <consortium name="RefSeq"/>
        </authorList>
    </citation>
    <scope>IDENTIFICATION</scope>
</reference>
<dbReference type="InterPro" id="IPR003597">
    <property type="entry name" value="Ig_C1-set"/>
</dbReference>
<dbReference type="SMART" id="SM00920">
    <property type="entry name" value="MHC_II_alpha"/>
    <property type="match status" value="1"/>
</dbReference>